<dbReference type="AlphaFoldDB" id="A0A075WLE7"/>
<proteinExistence type="predicted"/>
<sequence>MRVYMDVCCLNRPFDDQTQDRIRIESEAVLTILNRCMDDWILVGSEVIDYEISKIPDEERRRKVEILASISKEKVIVDDNIVKRALELEKIGLKPIDALHVACAEKSTDVILTTDDDIVKKVKANKDLIKVRVENPVRWLMEVLESE</sequence>
<evidence type="ECO:0000259" key="1">
    <source>
        <dbReference type="Pfam" id="PF01850"/>
    </source>
</evidence>
<dbReference type="GeneID" id="24795140"/>
<dbReference type="EMBL" id="CP006577">
    <property type="protein sequence ID" value="AIG98398.1"/>
    <property type="molecule type" value="Genomic_DNA"/>
</dbReference>
<protein>
    <submittedName>
        <fullName evidence="2">Putative nucleic acid-binding protein</fullName>
    </submittedName>
</protein>
<dbReference type="Pfam" id="PF01850">
    <property type="entry name" value="PIN"/>
    <property type="match status" value="1"/>
</dbReference>
<dbReference type="Gene3D" id="3.40.50.1010">
    <property type="entry name" value="5'-nuclease"/>
    <property type="match status" value="1"/>
</dbReference>
<name>A0A075WLE7_ARCFL</name>
<organism evidence="2 3">
    <name type="scientific">Archaeoglobus fulgidus DSM 8774</name>
    <dbReference type="NCBI Taxonomy" id="1344584"/>
    <lineage>
        <taxon>Archaea</taxon>
        <taxon>Methanobacteriati</taxon>
        <taxon>Methanobacteriota</taxon>
        <taxon>Archaeoglobi</taxon>
        <taxon>Archaeoglobales</taxon>
        <taxon>Archaeoglobaceae</taxon>
        <taxon>Archaeoglobus</taxon>
    </lineage>
</organism>
<dbReference type="RefSeq" id="WP_048095778.1">
    <property type="nucleotide sequence ID" value="NZ_CP006577.1"/>
</dbReference>
<evidence type="ECO:0000313" key="3">
    <source>
        <dbReference type="Proteomes" id="UP000028501"/>
    </source>
</evidence>
<dbReference type="InterPro" id="IPR029060">
    <property type="entry name" value="PIN-like_dom_sf"/>
</dbReference>
<accession>A0A075WLE7</accession>
<reference evidence="2 3" key="1">
    <citation type="submission" date="2013-07" db="EMBL/GenBank/DDBJ databases">
        <title>Genome of Archaeoglobus fulgidus.</title>
        <authorList>
            <person name="Fiebig A."/>
            <person name="Birkeland N.-K."/>
        </authorList>
    </citation>
    <scope>NUCLEOTIDE SEQUENCE [LARGE SCALE GENOMIC DNA]</scope>
    <source>
        <strain evidence="2 3">DSM 8774</strain>
    </source>
</reference>
<feature type="domain" description="PIN" evidence="1">
    <location>
        <begin position="54"/>
        <end position="120"/>
    </location>
</feature>
<dbReference type="InterPro" id="IPR002716">
    <property type="entry name" value="PIN_dom"/>
</dbReference>
<dbReference type="KEGG" id="afg:AFULGI_00016390"/>
<evidence type="ECO:0000313" key="2">
    <source>
        <dbReference type="EMBL" id="AIG98398.1"/>
    </source>
</evidence>
<gene>
    <name evidence="2" type="ORF">AFULGI_00016390</name>
</gene>
<dbReference type="SUPFAM" id="SSF88723">
    <property type="entry name" value="PIN domain-like"/>
    <property type="match status" value="1"/>
</dbReference>
<dbReference type="Proteomes" id="UP000028501">
    <property type="component" value="Chromosome"/>
</dbReference>
<dbReference type="HOGENOM" id="CLU_111934_0_0_2"/>